<dbReference type="Proteomes" id="UP001497600">
    <property type="component" value="Chromosome G"/>
</dbReference>
<keyword evidence="3" id="KW-1185">Reference proteome</keyword>
<name>A0ABP0EL45_9ASCO</name>
<accession>A0ABP0EL45</accession>
<reference evidence="2 3" key="1">
    <citation type="submission" date="2024-01" db="EMBL/GenBank/DDBJ databases">
        <authorList>
            <consortium name="Genoscope - CEA"/>
            <person name="William W."/>
        </authorList>
    </citation>
    <scope>NUCLEOTIDE SEQUENCE [LARGE SCALE GENOMIC DNA]</scope>
    <source>
        <strain evidence="2 3">29B2s-10</strain>
    </source>
</reference>
<protein>
    <submittedName>
        <fullName evidence="2">Uncharacterized protein</fullName>
    </submittedName>
</protein>
<dbReference type="PANTHER" id="PTHR28054:SF1">
    <property type="entry name" value="RNA POLYMERASE I-SPECIFIC TRANSCRIPTION INITIATION FACTOR RRN10"/>
    <property type="match status" value="1"/>
</dbReference>
<evidence type="ECO:0000256" key="1">
    <source>
        <dbReference type="SAM" id="MobiDB-lite"/>
    </source>
</evidence>
<dbReference type="Pfam" id="PF05234">
    <property type="entry name" value="UAF_Rrn10"/>
    <property type="match status" value="1"/>
</dbReference>
<proteinExistence type="predicted"/>
<sequence>MNSTKRETQRANLYDVCNDGIRRGVLLNRKKIARKNNSLAKEGSQLILDNDKDDDDIYRSRGIAIPPDEVLSAQSQTGIKIPIRHREEFPKDAPLPSAELLKAIHYYASKRVSKLPSEDKIALERSLDETALLGFGVMVEELADSYIDENGVDIFVENDEDSEDKEEQEEESEEEDKNEVGADDSTEISSGSDDE</sequence>
<evidence type="ECO:0000313" key="3">
    <source>
        <dbReference type="Proteomes" id="UP001497600"/>
    </source>
</evidence>
<feature type="region of interest" description="Disordered" evidence="1">
    <location>
        <begin position="156"/>
        <end position="195"/>
    </location>
</feature>
<dbReference type="InterPro" id="IPR022793">
    <property type="entry name" value="Rrn10"/>
</dbReference>
<gene>
    <name evidence="2" type="ORF">CAAN4_G02784</name>
</gene>
<evidence type="ECO:0000313" key="2">
    <source>
        <dbReference type="EMBL" id="CAK7916200.1"/>
    </source>
</evidence>
<dbReference type="EMBL" id="OZ004259">
    <property type="protein sequence ID" value="CAK7916200.1"/>
    <property type="molecule type" value="Genomic_DNA"/>
</dbReference>
<organism evidence="2 3">
    <name type="scientific">[Candida] anglica</name>
    <dbReference type="NCBI Taxonomy" id="148631"/>
    <lineage>
        <taxon>Eukaryota</taxon>
        <taxon>Fungi</taxon>
        <taxon>Dikarya</taxon>
        <taxon>Ascomycota</taxon>
        <taxon>Saccharomycotina</taxon>
        <taxon>Pichiomycetes</taxon>
        <taxon>Debaryomycetaceae</taxon>
        <taxon>Kurtzmaniella</taxon>
    </lineage>
</organism>
<dbReference type="PANTHER" id="PTHR28054">
    <property type="entry name" value="RNA POLYMERASE I-SPECIFIC TRANSCRIPTION INITIATION FACTOR RRN10"/>
    <property type="match status" value="1"/>
</dbReference>